<protein>
    <recommendedName>
        <fullName evidence="8">TPX2 C-terminal domain-containing protein</fullName>
    </recommendedName>
</protein>
<dbReference type="Pfam" id="PF06886">
    <property type="entry name" value="TPX2"/>
    <property type="match status" value="1"/>
</dbReference>
<organism evidence="9 10">
    <name type="scientific">Lactuca saligna</name>
    <name type="common">Willowleaf lettuce</name>
    <dbReference type="NCBI Taxonomy" id="75948"/>
    <lineage>
        <taxon>Eukaryota</taxon>
        <taxon>Viridiplantae</taxon>
        <taxon>Streptophyta</taxon>
        <taxon>Embryophyta</taxon>
        <taxon>Tracheophyta</taxon>
        <taxon>Spermatophyta</taxon>
        <taxon>Magnoliopsida</taxon>
        <taxon>eudicotyledons</taxon>
        <taxon>Gunneridae</taxon>
        <taxon>Pentapetalae</taxon>
        <taxon>asterids</taxon>
        <taxon>campanulids</taxon>
        <taxon>Asterales</taxon>
        <taxon>Asteraceae</taxon>
        <taxon>Cichorioideae</taxon>
        <taxon>Cichorieae</taxon>
        <taxon>Lactucinae</taxon>
        <taxon>Lactuca</taxon>
    </lineage>
</organism>
<dbReference type="EMBL" id="OX465078">
    <property type="protein sequence ID" value="CAI9271881.1"/>
    <property type="molecule type" value="Genomic_DNA"/>
</dbReference>
<dbReference type="GO" id="GO:0005874">
    <property type="term" value="C:microtubule"/>
    <property type="evidence" value="ECO:0007669"/>
    <property type="project" value="UniProtKB-KW"/>
</dbReference>
<gene>
    <name evidence="9" type="ORF">LSALG_LOCUS12137</name>
</gene>
<keyword evidence="3" id="KW-0963">Cytoplasm</keyword>
<dbReference type="GO" id="GO:0008017">
    <property type="term" value="F:microtubule binding"/>
    <property type="evidence" value="ECO:0007669"/>
    <property type="project" value="InterPro"/>
</dbReference>
<sequence>MNNRPTITVSRMENRHAPLAHINLVMGRDASEDDEAQARARAMGLTVGTAPSFRSAERAAKRREYYMKLEQKQQALEAEKIESEMRAKEEEEAALKEFRRSLFVKAHPVPSFYREGPPPKVEHKKMPVTRAKSPKLTRGRSCNYELTHSSIEEKGSCSRTASLRGRSVTPSSGRNK</sequence>
<evidence type="ECO:0000256" key="5">
    <source>
        <dbReference type="ARBA" id="ARBA00023212"/>
    </source>
</evidence>
<keyword evidence="6" id="KW-0175">Coiled coil</keyword>
<keyword evidence="5" id="KW-0206">Cytoskeleton</keyword>
<dbReference type="InterPro" id="IPR044806">
    <property type="entry name" value="WVD2/WDL1-4"/>
</dbReference>
<feature type="compositionally biased region" description="Basic residues" evidence="7">
    <location>
        <begin position="126"/>
        <end position="138"/>
    </location>
</feature>
<evidence type="ECO:0000256" key="2">
    <source>
        <dbReference type="ARBA" id="ARBA00005885"/>
    </source>
</evidence>
<evidence type="ECO:0000256" key="3">
    <source>
        <dbReference type="ARBA" id="ARBA00022490"/>
    </source>
</evidence>
<evidence type="ECO:0000256" key="6">
    <source>
        <dbReference type="SAM" id="Coils"/>
    </source>
</evidence>
<evidence type="ECO:0000313" key="9">
    <source>
        <dbReference type="EMBL" id="CAI9271881.1"/>
    </source>
</evidence>
<dbReference type="AlphaFoldDB" id="A0AA35VE43"/>
<proteinExistence type="inferred from homology"/>
<comment type="subcellular location">
    <subcellularLocation>
        <location evidence="1">Cytoplasm</location>
        <location evidence="1">Cytoskeleton</location>
    </subcellularLocation>
</comment>
<feature type="coiled-coil region" evidence="6">
    <location>
        <begin position="62"/>
        <end position="101"/>
    </location>
</feature>
<evidence type="ECO:0000256" key="4">
    <source>
        <dbReference type="ARBA" id="ARBA00022701"/>
    </source>
</evidence>
<keyword evidence="10" id="KW-1185">Reference proteome</keyword>
<evidence type="ECO:0000313" key="10">
    <source>
        <dbReference type="Proteomes" id="UP001177003"/>
    </source>
</evidence>
<dbReference type="PANTHER" id="PTHR46372">
    <property type="entry name" value="PROTEIN WVD2-LIKE 3"/>
    <property type="match status" value="1"/>
</dbReference>
<feature type="region of interest" description="Disordered" evidence="7">
    <location>
        <begin position="109"/>
        <end position="176"/>
    </location>
</feature>
<feature type="domain" description="TPX2 C-terminal" evidence="8">
    <location>
        <begin position="52"/>
        <end position="122"/>
    </location>
</feature>
<reference evidence="9" key="1">
    <citation type="submission" date="2023-04" db="EMBL/GenBank/DDBJ databases">
        <authorList>
            <person name="Vijverberg K."/>
            <person name="Xiong W."/>
            <person name="Schranz E."/>
        </authorList>
    </citation>
    <scope>NUCLEOTIDE SEQUENCE</scope>
</reference>
<dbReference type="InterPro" id="IPR027329">
    <property type="entry name" value="TPX2_C"/>
</dbReference>
<dbReference type="Proteomes" id="UP001177003">
    <property type="component" value="Chromosome 2"/>
</dbReference>
<keyword evidence="4" id="KW-0493">Microtubule</keyword>
<name>A0AA35VE43_LACSI</name>
<evidence type="ECO:0000256" key="7">
    <source>
        <dbReference type="SAM" id="MobiDB-lite"/>
    </source>
</evidence>
<accession>A0AA35VE43</accession>
<comment type="similarity">
    <text evidence="2">Belongs to the TPX2 family.</text>
</comment>
<dbReference type="GO" id="GO:0000226">
    <property type="term" value="P:microtubule cytoskeleton organization"/>
    <property type="evidence" value="ECO:0007669"/>
    <property type="project" value="InterPro"/>
</dbReference>
<evidence type="ECO:0000256" key="1">
    <source>
        <dbReference type="ARBA" id="ARBA00004245"/>
    </source>
</evidence>
<evidence type="ECO:0000259" key="8">
    <source>
        <dbReference type="Pfam" id="PF06886"/>
    </source>
</evidence>
<dbReference type="PANTHER" id="PTHR46372:SF27">
    <property type="entry name" value="TPX2 C-TERMINAL DOMAIN-CONTAINING PROTEIN"/>
    <property type="match status" value="1"/>
</dbReference>